<keyword evidence="1" id="KW-1133">Transmembrane helix</keyword>
<evidence type="ECO:0000313" key="3">
    <source>
        <dbReference type="Proteomes" id="UP001205609"/>
    </source>
</evidence>
<dbReference type="Proteomes" id="UP001205609">
    <property type="component" value="Unassembled WGS sequence"/>
</dbReference>
<gene>
    <name evidence="2" type="ORF">NXS11_04045</name>
</gene>
<sequence>MHGHLAVVYLLIGLFGSLAGCVLIGQLKFMCLNGTTSRLAMWVVDVIIGLFVRVNGWTTSDDRTSNSMYPSGIQGI</sequence>
<name>A0ABT2F0U5_9STAP</name>
<organism evidence="2 3">
    <name type="scientific">Staphylococcus americanisciuri</name>
    <dbReference type="NCBI Taxonomy" id="2973940"/>
    <lineage>
        <taxon>Bacteria</taxon>
        <taxon>Bacillati</taxon>
        <taxon>Bacillota</taxon>
        <taxon>Bacilli</taxon>
        <taxon>Bacillales</taxon>
        <taxon>Staphylococcaceae</taxon>
        <taxon>Staphylococcus</taxon>
    </lineage>
</organism>
<keyword evidence="1" id="KW-0472">Membrane</keyword>
<evidence type="ECO:0000313" key="2">
    <source>
        <dbReference type="EMBL" id="MCS4486063.1"/>
    </source>
</evidence>
<keyword evidence="1" id="KW-0812">Transmembrane</keyword>
<keyword evidence="3" id="KW-1185">Reference proteome</keyword>
<comment type="caution">
    <text evidence="2">The sequence shown here is derived from an EMBL/GenBank/DDBJ whole genome shotgun (WGS) entry which is preliminary data.</text>
</comment>
<protein>
    <submittedName>
        <fullName evidence="2">Uncharacterized protein</fullName>
    </submittedName>
</protein>
<proteinExistence type="predicted"/>
<accession>A0ABT2F0U5</accession>
<evidence type="ECO:0000256" key="1">
    <source>
        <dbReference type="SAM" id="Phobius"/>
    </source>
</evidence>
<feature type="transmembrane region" description="Helical" evidence="1">
    <location>
        <begin position="6"/>
        <end position="27"/>
    </location>
</feature>
<dbReference type="RefSeq" id="WP_259199165.1">
    <property type="nucleotide sequence ID" value="NZ_JANUXY010000003.1"/>
</dbReference>
<feature type="transmembrane region" description="Helical" evidence="1">
    <location>
        <begin position="39"/>
        <end position="58"/>
    </location>
</feature>
<dbReference type="EMBL" id="JANUXY010000003">
    <property type="protein sequence ID" value="MCS4486063.1"/>
    <property type="molecule type" value="Genomic_DNA"/>
</dbReference>
<reference evidence="2 3" key="1">
    <citation type="journal article" date="2023" name="Int. J. Syst. Evol. Microbiol.">
        <title>Streptococcus sciuri sp. nov., Staphylococcus marylandisciuri sp. nov. and Staphylococcus americanisciuri sp. nov., isolated from faeces of eastern grey squirrel (Sciurus carolinensis).</title>
        <authorList>
            <person name="Volokhov D.V."/>
            <person name="Zagorodnyaya T.A."/>
            <person name="Furtak V.A."/>
            <person name="Nattanmai G."/>
            <person name="Randall L."/>
            <person name="Jose S."/>
            <person name="Gao Y."/>
            <person name="Eisenberg T."/>
            <person name="Delmonte P."/>
            <person name="Blom J."/>
            <person name="Mitchell K.K."/>
        </authorList>
    </citation>
    <scope>NUCLEOTIDE SEQUENCE [LARGE SCALE GENOMIC DNA]</scope>
    <source>
        <strain evidence="2 3">GRT3</strain>
    </source>
</reference>